<feature type="domain" description="HTH lysR-type" evidence="5">
    <location>
        <begin position="3"/>
        <end position="60"/>
    </location>
</feature>
<dbReference type="GO" id="GO:0003700">
    <property type="term" value="F:DNA-binding transcription factor activity"/>
    <property type="evidence" value="ECO:0007669"/>
    <property type="project" value="InterPro"/>
</dbReference>
<name>A0A501WI70_9GAMM</name>
<comment type="caution">
    <text evidence="6">The sequence shown here is derived from an EMBL/GenBank/DDBJ whole genome shotgun (WGS) entry which is preliminary data.</text>
</comment>
<evidence type="ECO:0000259" key="5">
    <source>
        <dbReference type="PROSITE" id="PS50931"/>
    </source>
</evidence>
<dbReference type="PROSITE" id="PS50931">
    <property type="entry name" value="HTH_LYSR"/>
    <property type="match status" value="1"/>
</dbReference>
<accession>A0A501WI70</accession>
<dbReference type="FunFam" id="3.40.190.290:FF:000001">
    <property type="entry name" value="Transcriptional regulator, LysR family"/>
    <property type="match status" value="1"/>
</dbReference>
<keyword evidence="2" id="KW-0805">Transcription regulation</keyword>
<dbReference type="SUPFAM" id="SSF53850">
    <property type="entry name" value="Periplasmic binding protein-like II"/>
    <property type="match status" value="1"/>
</dbReference>
<dbReference type="InterPro" id="IPR000847">
    <property type="entry name" value="LysR_HTH_N"/>
</dbReference>
<dbReference type="PANTHER" id="PTHR30537">
    <property type="entry name" value="HTH-TYPE TRANSCRIPTIONAL REGULATOR"/>
    <property type="match status" value="1"/>
</dbReference>
<keyword evidence="3" id="KW-0238">DNA-binding</keyword>
<keyword evidence="4" id="KW-0804">Transcription</keyword>
<dbReference type="AlphaFoldDB" id="A0A501WI70"/>
<proteinExistence type="inferred from homology"/>
<dbReference type="InterPro" id="IPR058163">
    <property type="entry name" value="LysR-type_TF_proteobact-type"/>
</dbReference>
<dbReference type="GO" id="GO:0043565">
    <property type="term" value="F:sequence-specific DNA binding"/>
    <property type="evidence" value="ECO:0007669"/>
    <property type="project" value="TreeGrafter"/>
</dbReference>
<dbReference type="InterPro" id="IPR005119">
    <property type="entry name" value="LysR_subst-bd"/>
</dbReference>
<dbReference type="Pfam" id="PF00126">
    <property type="entry name" value="HTH_1"/>
    <property type="match status" value="1"/>
</dbReference>
<dbReference type="PANTHER" id="PTHR30537:SF5">
    <property type="entry name" value="HTH-TYPE TRANSCRIPTIONAL ACTIVATOR TTDR-RELATED"/>
    <property type="match status" value="1"/>
</dbReference>
<evidence type="ECO:0000256" key="3">
    <source>
        <dbReference type="ARBA" id="ARBA00023125"/>
    </source>
</evidence>
<sequence>MTPQLDDLLLFTELVDCSSFSEVAARRSITKSAVSKRISKLEQSLGVQLLYRTTRHLTVTEAGQHLYQKAKELAALAKSTMESVVEYADNISGHIRMSVPTISGELLLADAVSDFCELHPDISVEMVLENQLVNLVEDRYDLVVRTAQLADSSLKASLIFHSRWLLCASPGYIAQKGLPQSPTDLSQHNCLGYSNQTTGRFEWLFKEQNGREYIQQVKGNFSSNNAVALKIAAMKGRGIAYLPMCLIYDEIQAGSLVELLPKASAKNLGIYALYPFTDRPSKRIRALIDHIKIYYEKNRYRFE</sequence>
<dbReference type="SUPFAM" id="SSF46785">
    <property type="entry name" value="Winged helix' DNA-binding domain"/>
    <property type="match status" value="1"/>
</dbReference>
<evidence type="ECO:0000313" key="6">
    <source>
        <dbReference type="EMBL" id="TPE49209.1"/>
    </source>
</evidence>
<dbReference type="InterPro" id="IPR036390">
    <property type="entry name" value="WH_DNA-bd_sf"/>
</dbReference>
<protein>
    <submittedName>
        <fullName evidence="6">LysR family transcriptional regulator</fullName>
    </submittedName>
</protein>
<dbReference type="InterPro" id="IPR036388">
    <property type="entry name" value="WH-like_DNA-bd_sf"/>
</dbReference>
<organism evidence="6 7">
    <name type="scientific">Maribrevibacterium harenarium</name>
    <dbReference type="NCBI Taxonomy" id="2589817"/>
    <lineage>
        <taxon>Bacteria</taxon>
        <taxon>Pseudomonadati</taxon>
        <taxon>Pseudomonadota</taxon>
        <taxon>Gammaproteobacteria</taxon>
        <taxon>Oceanospirillales</taxon>
        <taxon>Oceanospirillaceae</taxon>
        <taxon>Maribrevibacterium</taxon>
    </lineage>
</organism>
<dbReference type="CDD" id="cd08422">
    <property type="entry name" value="PBP2_CrgA_like"/>
    <property type="match status" value="1"/>
</dbReference>
<comment type="similarity">
    <text evidence="1">Belongs to the LysR transcriptional regulatory family.</text>
</comment>
<evidence type="ECO:0000256" key="4">
    <source>
        <dbReference type="ARBA" id="ARBA00023163"/>
    </source>
</evidence>
<dbReference type="FunFam" id="1.10.10.10:FF:000001">
    <property type="entry name" value="LysR family transcriptional regulator"/>
    <property type="match status" value="1"/>
</dbReference>
<dbReference type="GO" id="GO:0006351">
    <property type="term" value="P:DNA-templated transcription"/>
    <property type="evidence" value="ECO:0007669"/>
    <property type="project" value="TreeGrafter"/>
</dbReference>
<dbReference type="OrthoDB" id="9815676at2"/>
<dbReference type="Gene3D" id="3.40.190.290">
    <property type="match status" value="1"/>
</dbReference>
<evidence type="ECO:0000256" key="2">
    <source>
        <dbReference type="ARBA" id="ARBA00023015"/>
    </source>
</evidence>
<keyword evidence="7" id="KW-1185">Reference proteome</keyword>
<evidence type="ECO:0000313" key="7">
    <source>
        <dbReference type="Proteomes" id="UP000315901"/>
    </source>
</evidence>
<dbReference type="EMBL" id="VFRR01000026">
    <property type="protein sequence ID" value="TPE49209.1"/>
    <property type="molecule type" value="Genomic_DNA"/>
</dbReference>
<dbReference type="Proteomes" id="UP000315901">
    <property type="component" value="Unassembled WGS sequence"/>
</dbReference>
<reference evidence="6 7" key="1">
    <citation type="submission" date="2019-06" db="EMBL/GenBank/DDBJ databases">
        <title>A novel bacterium of genus Marinomonas, isolated from coastal sand.</title>
        <authorList>
            <person name="Huang H."/>
            <person name="Mo K."/>
            <person name="Hu Y."/>
        </authorList>
    </citation>
    <scope>NUCLEOTIDE SEQUENCE [LARGE SCALE GENOMIC DNA]</scope>
    <source>
        <strain evidence="6 7">HB171799</strain>
    </source>
</reference>
<evidence type="ECO:0000256" key="1">
    <source>
        <dbReference type="ARBA" id="ARBA00009437"/>
    </source>
</evidence>
<dbReference type="Gene3D" id="1.10.10.10">
    <property type="entry name" value="Winged helix-like DNA-binding domain superfamily/Winged helix DNA-binding domain"/>
    <property type="match status" value="1"/>
</dbReference>
<gene>
    <name evidence="6" type="ORF">FJM67_12400</name>
</gene>
<dbReference type="Pfam" id="PF03466">
    <property type="entry name" value="LysR_substrate"/>
    <property type="match status" value="1"/>
</dbReference>